<organism evidence="1 2">
    <name type="scientific">Coffea canephora</name>
    <name type="common">Robusta coffee</name>
    <dbReference type="NCBI Taxonomy" id="49390"/>
    <lineage>
        <taxon>Eukaryota</taxon>
        <taxon>Viridiplantae</taxon>
        <taxon>Streptophyta</taxon>
        <taxon>Embryophyta</taxon>
        <taxon>Tracheophyta</taxon>
        <taxon>Spermatophyta</taxon>
        <taxon>Magnoliopsida</taxon>
        <taxon>eudicotyledons</taxon>
        <taxon>Gunneridae</taxon>
        <taxon>Pentapetalae</taxon>
        <taxon>asterids</taxon>
        <taxon>lamiids</taxon>
        <taxon>Gentianales</taxon>
        <taxon>Rubiaceae</taxon>
        <taxon>Ixoroideae</taxon>
        <taxon>Gardenieae complex</taxon>
        <taxon>Bertiereae - Coffeeae clade</taxon>
        <taxon>Coffeeae</taxon>
        <taxon>Coffea</taxon>
    </lineage>
</organism>
<evidence type="ECO:0000313" key="1">
    <source>
        <dbReference type="EMBL" id="CDP20762.1"/>
    </source>
</evidence>
<name>A0A068VJI5_COFCA</name>
<dbReference type="AlphaFoldDB" id="A0A068VJI5"/>
<evidence type="ECO:0000313" key="2">
    <source>
        <dbReference type="Proteomes" id="UP000295252"/>
    </source>
</evidence>
<accession>A0A068VJI5</accession>
<dbReference type="Proteomes" id="UP000295252">
    <property type="component" value="Unassembled WGS sequence"/>
</dbReference>
<dbReference type="Gramene" id="CDP20762">
    <property type="protein sequence ID" value="CDP20762"/>
    <property type="gene ID" value="GSCOC_T00001511001"/>
</dbReference>
<proteinExistence type="predicted"/>
<dbReference type="InParanoid" id="A0A068VJI5"/>
<reference evidence="2" key="1">
    <citation type="journal article" date="2014" name="Science">
        <title>The coffee genome provides insight into the convergent evolution of caffeine biosynthesis.</title>
        <authorList>
            <person name="Denoeud F."/>
            <person name="Carretero-Paulet L."/>
            <person name="Dereeper A."/>
            <person name="Droc G."/>
            <person name="Guyot R."/>
            <person name="Pietrella M."/>
            <person name="Zheng C."/>
            <person name="Alberti A."/>
            <person name="Anthony F."/>
            <person name="Aprea G."/>
            <person name="Aury J.M."/>
            <person name="Bento P."/>
            <person name="Bernard M."/>
            <person name="Bocs S."/>
            <person name="Campa C."/>
            <person name="Cenci A."/>
            <person name="Combes M.C."/>
            <person name="Crouzillat D."/>
            <person name="Da Silva C."/>
            <person name="Daddiego L."/>
            <person name="De Bellis F."/>
            <person name="Dussert S."/>
            <person name="Garsmeur O."/>
            <person name="Gayraud T."/>
            <person name="Guignon V."/>
            <person name="Jahn K."/>
            <person name="Jamilloux V."/>
            <person name="Joet T."/>
            <person name="Labadie K."/>
            <person name="Lan T."/>
            <person name="Leclercq J."/>
            <person name="Lepelley M."/>
            <person name="Leroy T."/>
            <person name="Li L.T."/>
            <person name="Librado P."/>
            <person name="Lopez L."/>
            <person name="Munoz A."/>
            <person name="Noel B."/>
            <person name="Pallavicini A."/>
            <person name="Perrotta G."/>
            <person name="Poncet V."/>
            <person name="Pot D."/>
            <person name="Priyono X."/>
            <person name="Rigoreau M."/>
            <person name="Rouard M."/>
            <person name="Rozas J."/>
            <person name="Tranchant-Dubreuil C."/>
            <person name="VanBuren R."/>
            <person name="Zhang Q."/>
            <person name="Andrade A.C."/>
            <person name="Argout X."/>
            <person name="Bertrand B."/>
            <person name="de Kochko A."/>
            <person name="Graziosi G."/>
            <person name="Henry R.J."/>
            <person name="Jayarama X."/>
            <person name="Ming R."/>
            <person name="Nagai C."/>
            <person name="Rounsley S."/>
            <person name="Sankoff D."/>
            <person name="Giuliano G."/>
            <person name="Albert V.A."/>
            <person name="Wincker P."/>
            <person name="Lashermes P."/>
        </authorList>
    </citation>
    <scope>NUCLEOTIDE SEQUENCE [LARGE SCALE GENOMIC DNA]</scope>
    <source>
        <strain evidence="2">cv. DH200-94</strain>
    </source>
</reference>
<sequence length="64" mass="7135">MPYLVRENLFIGNTGDAADVLQHGSGEITHIISSQLHVNFIFPKMAKGDSDPYRRVCWGFGNRG</sequence>
<dbReference type="EMBL" id="HG740796">
    <property type="protein sequence ID" value="CDP20762.1"/>
    <property type="molecule type" value="Genomic_DNA"/>
</dbReference>
<gene>
    <name evidence="1" type="ORF">GSCOC_T00001511001</name>
</gene>
<dbReference type="PhylomeDB" id="A0A068VJI5"/>
<keyword evidence="2" id="KW-1185">Reference proteome</keyword>
<protein>
    <submittedName>
        <fullName evidence="1">DH200=94 genomic scaffold, scaffold_1712</fullName>
    </submittedName>
</protein>